<name>A0A2S0MIZ3_9BURK</name>
<dbReference type="NCBIfam" id="NF047847">
    <property type="entry name" value="SS_mature_LptM"/>
    <property type="match status" value="1"/>
</dbReference>
<keyword evidence="3" id="KW-0472">Membrane</keyword>
<protein>
    <recommendedName>
        <fullName evidence="11">Lipoprotein</fullName>
    </recommendedName>
</protein>
<evidence type="ECO:0000256" key="6">
    <source>
        <dbReference type="ARBA" id="ARBA00023288"/>
    </source>
</evidence>
<feature type="signal peptide" evidence="8">
    <location>
        <begin position="1"/>
        <end position="29"/>
    </location>
</feature>
<reference evidence="9 10" key="1">
    <citation type="submission" date="2018-03" db="EMBL/GenBank/DDBJ databases">
        <title>Genome sequencing of Ottowia sp.</title>
        <authorList>
            <person name="Kim S.-J."/>
            <person name="Heo J."/>
            <person name="Kwon S.-W."/>
        </authorList>
    </citation>
    <scope>NUCLEOTIDE SEQUENCE [LARGE SCALE GENOMIC DNA]</scope>
    <source>
        <strain evidence="9 10">KADR8-3</strain>
    </source>
</reference>
<dbReference type="RefSeq" id="WP_106704267.1">
    <property type="nucleotide sequence ID" value="NZ_CP027666.1"/>
</dbReference>
<proteinExistence type="predicted"/>
<evidence type="ECO:0000313" key="9">
    <source>
        <dbReference type="EMBL" id="AVO35721.1"/>
    </source>
</evidence>
<evidence type="ECO:0000256" key="3">
    <source>
        <dbReference type="ARBA" id="ARBA00023136"/>
    </source>
</evidence>
<gene>
    <name evidence="9" type="ORF">C6570_16945</name>
</gene>
<evidence type="ECO:0000256" key="4">
    <source>
        <dbReference type="ARBA" id="ARBA00023139"/>
    </source>
</evidence>
<dbReference type="EMBL" id="CP027666">
    <property type="protein sequence ID" value="AVO35721.1"/>
    <property type="molecule type" value="Genomic_DNA"/>
</dbReference>
<keyword evidence="4" id="KW-0564">Palmitate</keyword>
<feature type="region of interest" description="Disordered" evidence="7">
    <location>
        <begin position="54"/>
        <end position="92"/>
    </location>
</feature>
<evidence type="ECO:0000256" key="7">
    <source>
        <dbReference type="SAM" id="MobiDB-lite"/>
    </source>
</evidence>
<evidence type="ECO:0000256" key="8">
    <source>
        <dbReference type="SAM" id="SignalP"/>
    </source>
</evidence>
<feature type="compositionally biased region" description="Low complexity" evidence="7">
    <location>
        <begin position="60"/>
        <end position="92"/>
    </location>
</feature>
<keyword evidence="5" id="KW-0998">Cell outer membrane</keyword>
<keyword evidence="10" id="KW-1185">Reference proteome</keyword>
<evidence type="ECO:0008006" key="11">
    <source>
        <dbReference type="Google" id="ProtNLM"/>
    </source>
</evidence>
<comment type="subcellular location">
    <subcellularLocation>
        <location evidence="1">Cell outer membrane</location>
        <topology evidence="1">Lipid-anchor</topology>
    </subcellularLocation>
</comment>
<evidence type="ECO:0000256" key="1">
    <source>
        <dbReference type="ARBA" id="ARBA00004459"/>
    </source>
</evidence>
<accession>A0A2S0MIZ3</accession>
<organism evidence="9 10">
    <name type="scientific">Ottowia oryzae</name>
    <dbReference type="NCBI Taxonomy" id="2109914"/>
    <lineage>
        <taxon>Bacteria</taxon>
        <taxon>Pseudomonadati</taxon>
        <taxon>Pseudomonadota</taxon>
        <taxon>Betaproteobacteria</taxon>
        <taxon>Burkholderiales</taxon>
        <taxon>Comamonadaceae</taxon>
        <taxon>Ottowia</taxon>
    </lineage>
</organism>
<dbReference type="InterPro" id="IPR032831">
    <property type="entry name" value="LptM_cons"/>
</dbReference>
<sequence length="92" mass="9201">MSSAASPVRRILFSACGAAAALATVTLLAACGQRGPLYIPQTPAAAQRATLPQTVWGGHSAPPATPASGAASAAVPAYRPPQQLLPDLPDIE</sequence>
<dbReference type="GO" id="GO:0009279">
    <property type="term" value="C:cell outer membrane"/>
    <property type="evidence" value="ECO:0007669"/>
    <property type="project" value="UniProtKB-SubCell"/>
</dbReference>
<evidence type="ECO:0000256" key="2">
    <source>
        <dbReference type="ARBA" id="ARBA00022729"/>
    </source>
</evidence>
<evidence type="ECO:0000256" key="5">
    <source>
        <dbReference type="ARBA" id="ARBA00023237"/>
    </source>
</evidence>
<evidence type="ECO:0000313" key="10">
    <source>
        <dbReference type="Proteomes" id="UP000239709"/>
    </source>
</evidence>
<feature type="chain" id="PRO_5015682514" description="Lipoprotein" evidence="8">
    <location>
        <begin position="30"/>
        <end position="92"/>
    </location>
</feature>
<dbReference type="Proteomes" id="UP000239709">
    <property type="component" value="Chromosome"/>
</dbReference>
<dbReference type="Pfam" id="PF13627">
    <property type="entry name" value="LptM_cons"/>
    <property type="match status" value="1"/>
</dbReference>
<keyword evidence="6" id="KW-0449">Lipoprotein</keyword>
<dbReference type="AlphaFoldDB" id="A0A2S0MIZ3"/>
<dbReference type="KEGG" id="otk:C6570_16945"/>
<keyword evidence="2 8" id="KW-0732">Signal</keyword>